<reference evidence="2 3" key="1">
    <citation type="submission" date="2015-11" db="EMBL/GenBank/DDBJ databases">
        <authorList>
            <person name="Zhang Y."/>
            <person name="Guo Z."/>
        </authorList>
    </citation>
    <scope>NUCLEOTIDE SEQUENCE [LARGE SCALE GENOMIC DNA]</scope>
    <source>
        <strain evidence="3">gdw1</strain>
    </source>
</reference>
<proteinExistence type="predicted"/>
<keyword evidence="1" id="KW-0472">Membrane</keyword>
<feature type="transmembrane region" description="Helical" evidence="1">
    <location>
        <begin position="126"/>
        <end position="144"/>
    </location>
</feature>
<dbReference type="Pfam" id="PF03729">
    <property type="entry name" value="DUF308"/>
    <property type="match status" value="2"/>
</dbReference>
<evidence type="ECO:0000313" key="2">
    <source>
        <dbReference type="EMBL" id="ODA90079.1"/>
    </source>
</evidence>
<feature type="transmembrane region" description="Helical" evidence="1">
    <location>
        <begin position="97"/>
        <end position="119"/>
    </location>
</feature>
<evidence type="ECO:0000256" key="1">
    <source>
        <dbReference type="SAM" id="Phobius"/>
    </source>
</evidence>
<feature type="transmembrane region" description="Helical" evidence="1">
    <location>
        <begin position="36"/>
        <end position="60"/>
    </location>
</feature>
<dbReference type="InterPro" id="IPR052712">
    <property type="entry name" value="Acid_resist_chaperone_HdeD"/>
</dbReference>
<evidence type="ECO:0008006" key="4">
    <source>
        <dbReference type="Google" id="ProtNLM"/>
    </source>
</evidence>
<feature type="transmembrane region" description="Helical" evidence="1">
    <location>
        <begin position="150"/>
        <end position="170"/>
    </location>
</feature>
<dbReference type="OrthoDB" id="3238356at2"/>
<dbReference type="EMBL" id="LNZG01000023">
    <property type="protein sequence ID" value="ODA90079.1"/>
    <property type="molecule type" value="Genomic_DNA"/>
</dbReference>
<name>A0A1E2SJZ6_LEIXY</name>
<dbReference type="PANTHER" id="PTHR34989">
    <property type="entry name" value="PROTEIN HDED"/>
    <property type="match status" value="1"/>
</dbReference>
<dbReference type="GO" id="GO:0005886">
    <property type="term" value="C:plasma membrane"/>
    <property type="evidence" value="ECO:0007669"/>
    <property type="project" value="TreeGrafter"/>
</dbReference>
<organism evidence="2 3">
    <name type="scientific">Leifsonia xyli subsp. xyli</name>
    <dbReference type="NCBI Taxonomy" id="59736"/>
    <lineage>
        <taxon>Bacteria</taxon>
        <taxon>Bacillati</taxon>
        <taxon>Actinomycetota</taxon>
        <taxon>Actinomycetes</taxon>
        <taxon>Micrococcales</taxon>
        <taxon>Microbacteriaceae</taxon>
        <taxon>Leifsonia</taxon>
    </lineage>
</organism>
<dbReference type="InterPro" id="IPR005325">
    <property type="entry name" value="DUF308_memb"/>
</dbReference>
<dbReference type="AlphaFoldDB" id="A0A1E2SJZ6"/>
<feature type="transmembrane region" description="Helical" evidence="1">
    <location>
        <begin position="72"/>
        <end position="91"/>
    </location>
</feature>
<gene>
    <name evidence="2" type="ORF">ATY41_02550</name>
</gene>
<keyword evidence="1" id="KW-0812">Transmembrane</keyword>
<dbReference type="OMA" id="GIGWLFR"/>
<evidence type="ECO:0000313" key="3">
    <source>
        <dbReference type="Proteomes" id="UP000094426"/>
    </source>
</evidence>
<comment type="caution">
    <text evidence="2">The sequence shown here is derived from an EMBL/GenBank/DDBJ whole genome shotgun (WGS) entry which is preliminary data.</text>
</comment>
<dbReference type="PANTHER" id="PTHR34989:SF1">
    <property type="entry name" value="PROTEIN HDED"/>
    <property type="match status" value="1"/>
</dbReference>
<protein>
    <recommendedName>
        <fullName evidence="4">Acid-resistance membrane protein</fullName>
    </recommendedName>
</protein>
<dbReference type="Proteomes" id="UP000094426">
    <property type="component" value="Unassembled WGS sequence"/>
</dbReference>
<feature type="transmembrane region" description="Helical" evidence="1">
    <location>
        <begin position="12"/>
        <end position="30"/>
    </location>
</feature>
<accession>A0A1E2SJZ6</accession>
<keyword evidence="1" id="KW-1133">Transmembrane helix</keyword>
<sequence>MAKTAVNSVRISLGVSGVVALIAGIVIVFWPRSAAAGLAIVLAISLLVSGIAYLGVGVFAKSIGSGARALDVVFGALLIIGAILAFANIAATAEFLGVFLGILVGIAWIVEGAVALAQIGAPGSRAWGVFFGLLSIAAGIVLLFSPLWGIVVLFLLAGISLIVLGIAQIARAFSFGRGVATTAP</sequence>